<dbReference type="SUPFAM" id="SSF52317">
    <property type="entry name" value="Class I glutamine amidotransferase-like"/>
    <property type="match status" value="1"/>
</dbReference>
<dbReference type="AlphaFoldDB" id="A0A370B399"/>
<evidence type="ECO:0000259" key="1">
    <source>
        <dbReference type="Pfam" id="PF09825"/>
    </source>
</evidence>
<accession>A0A370B399</accession>
<feature type="domain" description="Biotin-protein ligase N-terminal" evidence="1">
    <location>
        <begin position="78"/>
        <end position="126"/>
    </location>
</feature>
<name>A0A370B399_9ACTN</name>
<dbReference type="Gene3D" id="3.40.50.880">
    <property type="match status" value="1"/>
</dbReference>
<protein>
    <recommendedName>
        <fullName evidence="1">Biotin-protein ligase N-terminal domain-containing protein</fullName>
    </recommendedName>
</protein>
<dbReference type="Proteomes" id="UP000253741">
    <property type="component" value="Unassembled WGS sequence"/>
</dbReference>
<dbReference type="OrthoDB" id="20888at2"/>
<keyword evidence="3" id="KW-1185">Reference proteome</keyword>
<dbReference type="EMBL" id="QQNA01000167">
    <property type="protein sequence ID" value="RDG36278.1"/>
    <property type="molecule type" value="Genomic_DNA"/>
</dbReference>
<dbReference type="InterPro" id="IPR029062">
    <property type="entry name" value="Class_I_gatase-like"/>
</dbReference>
<dbReference type="Pfam" id="PF09825">
    <property type="entry name" value="BPL_N"/>
    <property type="match status" value="1"/>
</dbReference>
<sequence>MKSTGILDSLRHALGIRRASAPSGTRPVALVYRGPTQEDMDCADTVVDLLANGPWGLEVRTAGPKGDHPLSPETLATAQLYAQPGGGDLTPAYRQLKPHREAIRDFVQRGGRYLGFCLGGYLAGQDEGFGLLSGDVDQYITTDGATVTTEDNTLVEVEWRGHPRTLFFQDGAYFTPGPGPDTTVIATYPNGLTAALVTSYGTGRVAVVGPHPEATADWFEGPPLPFQDTHDLALDFVSTVLNG</sequence>
<evidence type="ECO:0000313" key="3">
    <source>
        <dbReference type="Proteomes" id="UP000253741"/>
    </source>
</evidence>
<dbReference type="InterPro" id="IPR019197">
    <property type="entry name" value="Biotin-prot_ligase_N"/>
</dbReference>
<comment type="caution">
    <text evidence="2">The sequence shown here is derived from an EMBL/GenBank/DDBJ whole genome shotgun (WGS) entry which is preliminary data.</text>
</comment>
<gene>
    <name evidence="2" type="ORF">DVH02_20885</name>
</gene>
<reference evidence="2 3" key="1">
    <citation type="submission" date="2018-07" db="EMBL/GenBank/DDBJ databases">
        <title>Streptomyces species from bats.</title>
        <authorList>
            <person name="Dunlap C."/>
        </authorList>
    </citation>
    <scope>NUCLEOTIDE SEQUENCE [LARGE SCALE GENOMIC DNA]</scope>
    <source>
        <strain evidence="2 3">AC230</strain>
    </source>
</reference>
<dbReference type="RefSeq" id="WP_114625361.1">
    <property type="nucleotide sequence ID" value="NZ_QQNA01000167.1"/>
</dbReference>
<proteinExistence type="predicted"/>
<organism evidence="2 3">
    <name type="scientific">Streptomyces corynorhini</name>
    <dbReference type="NCBI Taxonomy" id="2282652"/>
    <lineage>
        <taxon>Bacteria</taxon>
        <taxon>Bacillati</taxon>
        <taxon>Actinomycetota</taxon>
        <taxon>Actinomycetes</taxon>
        <taxon>Kitasatosporales</taxon>
        <taxon>Streptomycetaceae</taxon>
        <taxon>Streptomyces</taxon>
    </lineage>
</organism>
<evidence type="ECO:0000313" key="2">
    <source>
        <dbReference type="EMBL" id="RDG36278.1"/>
    </source>
</evidence>